<feature type="domain" description="Carrier" evidence="5">
    <location>
        <begin position="576"/>
        <end position="650"/>
    </location>
</feature>
<keyword evidence="7" id="KW-1185">Reference proteome</keyword>
<evidence type="ECO:0000256" key="3">
    <source>
        <dbReference type="ARBA" id="ARBA00022553"/>
    </source>
</evidence>
<dbReference type="PANTHER" id="PTHR45527:SF10">
    <property type="entry name" value="PYOCHELIN SYNTHASE PCHF"/>
    <property type="match status" value="1"/>
</dbReference>
<dbReference type="Pfam" id="PF00550">
    <property type="entry name" value="PP-binding"/>
    <property type="match status" value="2"/>
</dbReference>
<evidence type="ECO:0000256" key="1">
    <source>
        <dbReference type="ARBA" id="ARBA00001957"/>
    </source>
</evidence>
<dbReference type="AlphaFoldDB" id="A0A852VXE4"/>
<comment type="cofactor">
    <cofactor evidence="1">
        <name>pantetheine 4'-phosphate</name>
        <dbReference type="ChEBI" id="CHEBI:47942"/>
    </cofactor>
</comment>
<dbReference type="Gene3D" id="3.30.559.30">
    <property type="entry name" value="Nonribosomal peptide synthetase, condensation domain"/>
    <property type="match status" value="1"/>
</dbReference>
<dbReference type="PROSITE" id="PS00012">
    <property type="entry name" value="PHOSPHOPANTETHEINE"/>
    <property type="match status" value="2"/>
</dbReference>
<dbReference type="GO" id="GO:0016874">
    <property type="term" value="F:ligase activity"/>
    <property type="evidence" value="ECO:0007669"/>
    <property type="project" value="UniProtKB-KW"/>
</dbReference>
<dbReference type="Gene3D" id="3.30.559.10">
    <property type="entry name" value="Chloramphenicol acetyltransferase-like domain"/>
    <property type="match status" value="1"/>
</dbReference>
<dbReference type="InterPro" id="IPR009081">
    <property type="entry name" value="PP-bd_ACP"/>
</dbReference>
<reference evidence="6 7" key="1">
    <citation type="submission" date="2020-07" db="EMBL/GenBank/DDBJ databases">
        <title>Sequencing the genomes of 1000 actinobacteria strains.</title>
        <authorList>
            <person name="Klenk H.-P."/>
        </authorList>
    </citation>
    <scope>NUCLEOTIDE SEQUENCE [LARGE SCALE GENOMIC DNA]</scope>
    <source>
        <strain evidence="6 7">DSM 44749</strain>
    </source>
</reference>
<dbReference type="InterPro" id="IPR036736">
    <property type="entry name" value="ACP-like_sf"/>
</dbReference>
<protein>
    <submittedName>
        <fullName evidence="6">Acyl carrier protein</fullName>
    </submittedName>
</protein>
<dbReference type="InterPro" id="IPR006162">
    <property type="entry name" value="Ppantetheine_attach_site"/>
</dbReference>
<dbReference type="InterPro" id="IPR020806">
    <property type="entry name" value="PKS_PP-bd"/>
</dbReference>
<dbReference type="PROSITE" id="PS50075">
    <property type="entry name" value="CARRIER"/>
    <property type="match status" value="2"/>
</dbReference>
<keyword evidence="4" id="KW-0436">Ligase</keyword>
<dbReference type="InterPro" id="IPR029058">
    <property type="entry name" value="AB_hydrolase_fold"/>
</dbReference>
<organism evidence="6 7">
    <name type="scientific">Pseudonocardia alni</name>
    <name type="common">Amycolata alni</name>
    <dbReference type="NCBI Taxonomy" id="33907"/>
    <lineage>
        <taxon>Bacteria</taxon>
        <taxon>Bacillati</taxon>
        <taxon>Actinomycetota</taxon>
        <taxon>Actinomycetes</taxon>
        <taxon>Pseudonocardiales</taxon>
        <taxon>Pseudonocardiaceae</taxon>
        <taxon>Pseudonocardia</taxon>
    </lineage>
</organism>
<dbReference type="RefSeq" id="WP_179760423.1">
    <property type="nucleotide sequence ID" value="NZ_BAAAJZ010000008.1"/>
</dbReference>
<dbReference type="GO" id="GO:0031177">
    <property type="term" value="F:phosphopantetheine binding"/>
    <property type="evidence" value="ECO:0007669"/>
    <property type="project" value="InterPro"/>
</dbReference>
<evidence type="ECO:0000313" key="7">
    <source>
        <dbReference type="Proteomes" id="UP000549695"/>
    </source>
</evidence>
<dbReference type="SUPFAM" id="SSF52777">
    <property type="entry name" value="CoA-dependent acyltransferases"/>
    <property type="match status" value="2"/>
</dbReference>
<dbReference type="SUPFAM" id="SSF47336">
    <property type="entry name" value="ACP-like"/>
    <property type="match status" value="2"/>
</dbReference>
<evidence type="ECO:0000313" key="6">
    <source>
        <dbReference type="EMBL" id="NYG00809.1"/>
    </source>
</evidence>
<accession>A0A852VXE4</accession>
<dbReference type="InterPro" id="IPR001242">
    <property type="entry name" value="Condensation_dom"/>
</dbReference>
<name>A0A852VXE4_PSEA5</name>
<evidence type="ECO:0000256" key="2">
    <source>
        <dbReference type="ARBA" id="ARBA00022450"/>
    </source>
</evidence>
<dbReference type="Pfam" id="PF00668">
    <property type="entry name" value="Condensation"/>
    <property type="match status" value="1"/>
</dbReference>
<evidence type="ECO:0000259" key="5">
    <source>
        <dbReference type="PROSITE" id="PS50075"/>
    </source>
</evidence>
<dbReference type="PANTHER" id="PTHR45527">
    <property type="entry name" value="NONRIBOSOMAL PEPTIDE SYNTHETASE"/>
    <property type="match status" value="1"/>
</dbReference>
<dbReference type="Gene3D" id="3.40.50.1820">
    <property type="entry name" value="alpha/beta hydrolase"/>
    <property type="match status" value="1"/>
</dbReference>
<keyword evidence="2" id="KW-0596">Phosphopantetheine</keyword>
<dbReference type="Proteomes" id="UP000549695">
    <property type="component" value="Unassembled WGS sequence"/>
</dbReference>
<feature type="domain" description="Carrier" evidence="5">
    <location>
        <begin position="4"/>
        <end position="81"/>
    </location>
</feature>
<comment type="caution">
    <text evidence="6">The sequence shown here is derived from an EMBL/GenBank/DDBJ whole genome shotgun (WGS) entry which is preliminary data.</text>
</comment>
<dbReference type="GO" id="GO:0043041">
    <property type="term" value="P:amino acid activation for nonribosomal peptide biosynthetic process"/>
    <property type="evidence" value="ECO:0007669"/>
    <property type="project" value="TreeGrafter"/>
</dbReference>
<evidence type="ECO:0000256" key="4">
    <source>
        <dbReference type="ARBA" id="ARBA00022598"/>
    </source>
</evidence>
<dbReference type="InterPro" id="IPR023213">
    <property type="entry name" value="CAT-like_dom_sf"/>
</dbReference>
<proteinExistence type="predicted"/>
<dbReference type="GO" id="GO:0005737">
    <property type="term" value="C:cytoplasm"/>
    <property type="evidence" value="ECO:0007669"/>
    <property type="project" value="TreeGrafter"/>
</dbReference>
<dbReference type="GO" id="GO:0008610">
    <property type="term" value="P:lipid biosynthetic process"/>
    <property type="evidence" value="ECO:0007669"/>
    <property type="project" value="UniProtKB-ARBA"/>
</dbReference>
<dbReference type="EMBL" id="JACCCZ010000001">
    <property type="protein sequence ID" value="NYG00809.1"/>
    <property type="molecule type" value="Genomic_DNA"/>
</dbReference>
<gene>
    <name evidence="6" type="ORF">HDA37_001094</name>
</gene>
<dbReference type="SMART" id="SM00823">
    <property type="entry name" value="PKS_PP"/>
    <property type="match status" value="2"/>
</dbReference>
<sequence>MTAPPTADHTAEITTVWSELLDLPPAEIPDDVGFLALGGDSVLAVRMSALIRQRLGVALGLAEVRVDTTVGEIAALVADRVSDPSTGSLPAITRRRADPHAPFALLPLQQGYFVGQQDGWELSYASAHYYVDYPLDGIDGDEAAEALTDALERLARRQPGLRARVDADGRQYVLPTGAPGALPVPTVLDLRDAAPEEIEARLAALRNLMNVSGPDPVSGPGLDIRLTLLPGDAGLLHGAFSLLLFDGWSAGVLTRELLALAQDWNAVLDPLEIDPGDYVEAVGALRGTRGRTADRDWWWERIDALPAPPALPLVVDPQEVTPTVMQHREFRLDPARWAALRTACRDQRVTPATALLTAFSVVLARWSGHRRMMLNSLQTGRLPLHPDVHRMIGGFATTMLLPVVPETGASFAELARSVQRTFAEHAAHMLVPGVEVAREVGRRRGTHRPVAPVVFQSTIGMDAAMGSPLPSEAGPLGRVRAGDYTHHLRTPQVALETRCFEIDEQLVLVFSLVAELFVDDEVAAAFAELVELATALADGPGWDAVPELPEALDPVPGEGLRIGALPGTGRTHAPGPPADGAEQTVAEVFEDFLEVPVLDRTVHFFTAGGDSLLAIRVLARLAAELDHPVPVRAFLADPTVAGVAAAGRAS</sequence>
<dbReference type="GeneID" id="98050904"/>
<dbReference type="GO" id="GO:0044550">
    <property type="term" value="P:secondary metabolite biosynthetic process"/>
    <property type="evidence" value="ECO:0007669"/>
    <property type="project" value="TreeGrafter"/>
</dbReference>
<dbReference type="Gene3D" id="1.10.1200.10">
    <property type="entry name" value="ACP-like"/>
    <property type="match status" value="1"/>
</dbReference>
<keyword evidence="3" id="KW-0597">Phosphoprotein</keyword>